<accession>A0A9J6ZF38</accession>
<organism evidence="1 2">
    <name type="scientific">Candidatus Pristimantibacillus lignocellulolyticus</name>
    <dbReference type="NCBI Taxonomy" id="2994561"/>
    <lineage>
        <taxon>Bacteria</taxon>
        <taxon>Bacillati</taxon>
        <taxon>Bacillota</taxon>
        <taxon>Bacilli</taxon>
        <taxon>Bacillales</taxon>
        <taxon>Paenibacillaceae</taxon>
        <taxon>Candidatus Pristimantibacillus</taxon>
    </lineage>
</organism>
<evidence type="ECO:0000313" key="1">
    <source>
        <dbReference type="EMBL" id="URN94787.1"/>
    </source>
</evidence>
<protein>
    <submittedName>
        <fullName evidence="1">Uncharacterized protein</fullName>
    </submittedName>
</protein>
<dbReference type="EMBL" id="CP097899">
    <property type="protein sequence ID" value="URN94787.1"/>
    <property type="molecule type" value="Genomic_DNA"/>
</dbReference>
<dbReference type="Proteomes" id="UP001056756">
    <property type="component" value="Chromosome"/>
</dbReference>
<reference evidence="1" key="1">
    <citation type="submission" date="2022-05" db="EMBL/GenBank/DDBJ databases">
        <title>Novel bacterial taxa in a minimal lignocellulolytic consortium and its capacity to transform plastics disclosed by genome-resolved metagenomics.</title>
        <authorList>
            <person name="Rodriguez C.A.D."/>
            <person name="Diaz-Garcia L."/>
            <person name="Herrera K."/>
            <person name="Tarazona N.A."/>
            <person name="Sproer C."/>
            <person name="Overmann J."/>
            <person name="Jimenez D.J."/>
        </authorList>
    </citation>
    <scope>NUCLEOTIDE SEQUENCE</scope>
    <source>
        <strain evidence="1">MAG5</strain>
    </source>
</reference>
<gene>
    <name evidence="1" type="ORF">NAG76_00555</name>
</gene>
<proteinExistence type="predicted"/>
<evidence type="ECO:0000313" key="2">
    <source>
        <dbReference type="Proteomes" id="UP001056756"/>
    </source>
</evidence>
<dbReference type="AlphaFoldDB" id="A0A9J6ZF38"/>
<name>A0A9J6ZF38_9BACL</name>
<sequence>MEIIEKKEGIINGIVHDHTIYNNGLSRHYPTLSDLKYLINQIINSNATTQYIRFNPFYINERKDRQIEFDDYMLYLECRVEFGIDNELKHIEDCVGKSKFQMSDEEYRYGTILSPLCKYNDTATYHTILQRYEEFLDELIPKLQQRAIHIMELTIEDLAFGYFCFEVHSG</sequence>
<dbReference type="KEGG" id="plig:NAG76_00555"/>